<dbReference type="PROSITE" id="PS50234">
    <property type="entry name" value="VWFA"/>
    <property type="match status" value="1"/>
</dbReference>
<feature type="compositionally biased region" description="Pro residues" evidence="3">
    <location>
        <begin position="584"/>
        <end position="595"/>
    </location>
</feature>
<evidence type="ECO:0000259" key="5">
    <source>
        <dbReference type="PROSITE" id="PS50234"/>
    </source>
</evidence>
<dbReference type="InterPro" id="IPR035892">
    <property type="entry name" value="C2_domain_sf"/>
</dbReference>
<dbReference type="PANTHER" id="PTHR10857">
    <property type="entry name" value="COPINE"/>
    <property type="match status" value="1"/>
</dbReference>
<dbReference type="GO" id="GO:0005886">
    <property type="term" value="C:plasma membrane"/>
    <property type="evidence" value="ECO:0007669"/>
    <property type="project" value="TreeGrafter"/>
</dbReference>
<feature type="compositionally biased region" description="Low complexity" evidence="3">
    <location>
        <begin position="652"/>
        <end position="672"/>
    </location>
</feature>
<feature type="compositionally biased region" description="Low complexity" evidence="3">
    <location>
        <begin position="820"/>
        <end position="832"/>
    </location>
</feature>
<gene>
    <name evidence="6" type="ORF">EMPS_06959</name>
</gene>
<dbReference type="GO" id="GO:0071277">
    <property type="term" value="P:cellular response to calcium ion"/>
    <property type="evidence" value="ECO:0007669"/>
    <property type="project" value="TreeGrafter"/>
</dbReference>
<evidence type="ECO:0000313" key="6">
    <source>
        <dbReference type="EMBL" id="GJJ74601.1"/>
    </source>
</evidence>
<dbReference type="InterPro" id="IPR045052">
    <property type="entry name" value="Copine"/>
</dbReference>
<feature type="compositionally biased region" description="Pro residues" evidence="3">
    <location>
        <begin position="718"/>
        <end position="741"/>
    </location>
</feature>
<dbReference type="SUPFAM" id="SSF49562">
    <property type="entry name" value="C2 domain (Calcium/lipid-binding domain, CaLB)"/>
    <property type="match status" value="2"/>
</dbReference>
<name>A0A9P3HD70_9FUNG</name>
<evidence type="ECO:0000259" key="4">
    <source>
        <dbReference type="PROSITE" id="PS50004"/>
    </source>
</evidence>
<proteinExistence type="inferred from homology"/>
<reference evidence="6" key="1">
    <citation type="submission" date="2021-11" db="EMBL/GenBank/DDBJ databases">
        <authorList>
            <person name="Herlambang A."/>
            <person name="Guo Y."/>
            <person name="Takashima Y."/>
            <person name="Nishizawa T."/>
        </authorList>
    </citation>
    <scope>NUCLEOTIDE SEQUENCE</scope>
    <source>
        <strain evidence="6">E1425</strain>
    </source>
</reference>
<evidence type="ECO:0008006" key="8">
    <source>
        <dbReference type="Google" id="ProtNLM"/>
    </source>
</evidence>
<keyword evidence="2" id="KW-0677">Repeat</keyword>
<feature type="region of interest" description="Disordered" evidence="3">
    <location>
        <begin position="584"/>
        <end position="804"/>
    </location>
</feature>
<evidence type="ECO:0000313" key="7">
    <source>
        <dbReference type="Proteomes" id="UP000827284"/>
    </source>
</evidence>
<dbReference type="InterPro" id="IPR000008">
    <property type="entry name" value="C2_dom"/>
</dbReference>
<sequence length="839" mass="90332">MQAAFPPLQAMLPPPTSKVELKIRCKNLSNRDATSLSDPQVFLFTEDRYTGKWSKEPHGMTELIKDSLNPVFVNGLQIDYRFESVQRLKFVVYDIDKHSGKWSDQDYLGEAITDLGSIIGAKGGQISLHLGHTKYTSRSFGHIIVRAEEVSTSKRVLNFSIRANDLTKKGMFKTAPSTFFVIQRANGDGTFTPVYKSEVVHQHDDPSWKQFSVKESIICNGDPSRPLKIEVVSYKSTGTHVILGTTAVFTAAQLSQQRFPHVMPIPPMTGSSVLTVQGFHVTEPPSFLDFLAGGGTIGLTVAIDFTQSNGDPRQPNSLHYRSPHGENDYSRAIRSVGNILQCYDSDKKFPVYGYGGRLGVPPTVRHCFPLNGNPVNPEVYGVDGILQAYWHALTFAELYGPTNFAPVIEEATNIAKQMEAYVGGYSILLIITDGAITDMKETVNAIRKASKHPLSIIIVGVGHARFTSMDILDGDDSCDIKKGRDIVQFVAARDYLPHNEYGFAQAILAEVPDQFMAFMTQNGIKPRPPIRIETAVPLPMIAMPVDTAAPGIISVPVAIPSPHGSPLPQHFALLGAVSPAHAPPHLAPYRPPSRPGSPSAGHYPPPAGPLPSGAAMPDPSKHGAYPPPNATAPPGASTPVYPPQPYYPAQPPQQGYPGYSPQQYPGYPAQQPGYPPQPYGYPPPQPGYPPRHNDYLGYPPQQPGYPPQQSGYPLQQPGYPPQQPGYPPQQPEHPPQQPGCPPQQTEYPAPQAPPPTSLPQPGSDIGTTHPVPPLSQPRSEGSATHTNPPVAPPASIPGDQKVSAAPTDALVASVGAMAITPAPRAPTAPQAAGGEGSRA</sequence>
<feature type="region of interest" description="Disordered" evidence="3">
    <location>
        <begin position="820"/>
        <end position="839"/>
    </location>
</feature>
<feature type="domain" description="C2" evidence="4">
    <location>
        <begin position="1"/>
        <end position="130"/>
    </location>
</feature>
<feature type="domain" description="VWFA" evidence="5">
    <location>
        <begin position="298"/>
        <end position="511"/>
    </location>
</feature>
<dbReference type="SMART" id="SM00239">
    <property type="entry name" value="C2"/>
    <property type="match status" value="2"/>
</dbReference>
<dbReference type="CDD" id="cd04047">
    <property type="entry name" value="C2B_Copine"/>
    <property type="match status" value="1"/>
</dbReference>
<evidence type="ECO:0000256" key="3">
    <source>
        <dbReference type="SAM" id="MobiDB-lite"/>
    </source>
</evidence>
<dbReference type="AlphaFoldDB" id="A0A9P3HD70"/>
<keyword evidence="7" id="KW-1185">Reference proteome</keyword>
<feature type="compositionally biased region" description="Polar residues" evidence="3">
    <location>
        <begin position="776"/>
        <end position="787"/>
    </location>
</feature>
<dbReference type="Proteomes" id="UP000827284">
    <property type="component" value="Unassembled WGS sequence"/>
</dbReference>
<dbReference type="Pfam" id="PF07002">
    <property type="entry name" value="Copine"/>
    <property type="match status" value="1"/>
</dbReference>
<dbReference type="SMART" id="SM00327">
    <property type="entry name" value="VWA"/>
    <property type="match status" value="1"/>
</dbReference>
<feature type="domain" description="C2" evidence="4">
    <location>
        <begin position="137"/>
        <end position="264"/>
    </location>
</feature>
<comment type="similarity">
    <text evidence="1">Belongs to the copine family.</text>
</comment>
<reference evidence="6" key="2">
    <citation type="journal article" date="2022" name="Microbiol. Resour. Announc.">
        <title>Whole-Genome Sequence of Entomortierella parvispora E1425, a Mucoromycotan Fungus Associated with Burkholderiaceae-Related Endosymbiotic Bacteria.</title>
        <authorList>
            <person name="Herlambang A."/>
            <person name="Guo Y."/>
            <person name="Takashima Y."/>
            <person name="Narisawa K."/>
            <person name="Ohta H."/>
            <person name="Nishizawa T."/>
        </authorList>
    </citation>
    <scope>NUCLEOTIDE SEQUENCE</scope>
    <source>
        <strain evidence="6">E1425</strain>
    </source>
</reference>
<dbReference type="InterPro" id="IPR002035">
    <property type="entry name" value="VWF_A"/>
</dbReference>
<organism evidence="6 7">
    <name type="scientific">Entomortierella parvispora</name>
    <dbReference type="NCBI Taxonomy" id="205924"/>
    <lineage>
        <taxon>Eukaryota</taxon>
        <taxon>Fungi</taxon>
        <taxon>Fungi incertae sedis</taxon>
        <taxon>Mucoromycota</taxon>
        <taxon>Mortierellomycotina</taxon>
        <taxon>Mortierellomycetes</taxon>
        <taxon>Mortierellales</taxon>
        <taxon>Mortierellaceae</taxon>
        <taxon>Entomortierella</taxon>
    </lineage>
</organism>
<dbReference type="InterPro" id="IPR036465">
    <property type="entry name" value="vWFA_dom_sf"/>
</dbReference>
<dbReference type="InterPro" id="IPR010734">
    <property type="entry name" value="Copine_C"/>
</dbReference>
<dbReference type="PROSITE" id="PS50004">
    <property type="entry name" value="C2"/>
    <property type="match status" value="2"/>
</dbReference>
<dbReference type="GO" id="GO:0005544">
    <property type="term" value="F:calcium-dependent phospholipid binding"/>
    <property type="evidence" value="ECO:0007669"/>
    <property type="project" value="InterPro"/>
</dbReference>
<dbReference type="PANTHER" id="PTHR10857:SF106">
    <property type="entry name" value="C2 DOMAIN-CONTAINING PROTEIN"/>
    <property type="match status" value="1"/>
</dbReference>
<protein>
    <recommendedName>
        <fullName evidence="8">C2 domain-containing protein</fullName>
    </recommendedName>
</protein>
<dbReference type="SUPFAM" id="SSF53300">
    <property type="entry name" value="vWA-like"/>
    <property type="match status" value="1"/>
</dbReference>
<feature type="compositionally biased region" description="Pro residues" evidence="3">
    <location>
        <begin position="640"/>
        <end position="651"/>
    </location>
</feature>
<dbReference type="EMBL" id="BQFW01000009">
    <property type="protein sequence ID" value="GJJ74601.1"/>
    <property type="molecule type" value="Genomic_DNA"/>
</dbReference>
<comment type="caution">
    <text evidence="6">The sequence shown here is derived from an EMBL/GenBank/DDBJ whole genome shotgun (WGS) entry which is preliminary data.</text>
</comment>
<feature type="compositionally biased region" description="Pro residues" evidence="3">
    <location>
        <begin position="673"/>
        <end position="689"/>
    </location>
</feature>
<dbReference type="CDD" id="cd04048">
    <property type="entry name" value="C2A_Copine"/>
    <property type="match status" value="1"/>
</dbReference>
<dbReference type="Pfam" id="PF00168">
    <property type="entry name" value="C2"/>
    <property type="match status" value="2"/>
</dbReference>
<evidence type="ECO:0000256" key="2">
    <source>
        <dbReference type="ARBA" id="ARBA00022737"/>
    </source>
</evidence>
<evidence type="ECO:0000256" key="1">
    <source>
        <dbReference type="ARBA" id="ARBA00009048"/>
    </source>
</evidence>
<accession>A0A9P3HD70</accession>
<dbReference type="Gene3D" id="2.60.40.150">
    <property type="entry name" value="C2 domain"/>
    <property type="match status" value="1"/>
</dbReference>
<dbReference type="OrthoDB" id="5855668at2759"/>
<dbReference type="InterPro" id="IPR037768">
    <property type="entry name" value="C2B_Copine"/>
</dbReference>
<feature type="compositionally biased region" description="Low complexity" evidence="3">
    <location>
        <begin position="707"/>
        <end position="717"/>
    </location>
</feature>